<dbReference type="Pfam" id="PF13631">
    <property type="entry name" value="Cytochrom_B_N_2"/>
    <property type="match status" value="1"/>
</dbReference>
<dbReference type="GO" id="GO:0046872">
    <property type="term" value="F:metal ion binding"/>
    <property type="evidence" value="ECO:0007669"/>
    <property type="project" value="UniProtKB-KW"/>
</dbReference>
<evidence type="ECO:0000256" key="18">
    <source>
        <dbReference type="SAM" id="MobiDB-lite"/>
    </source>
</evidence>
<reference evidence="21 22" key="1">
    <citation type="submission" date="2018-05" db="EMBL/GenBank/DDBJ databases">
        <title>Evolution of GPA BGCs.</title>
        <authorList>
            <person name="Waglechner N."/>
            <person name="Wright G.D."/>
        </authorList>
    </citation>
    <scope>NUCLEOTIDE SEQUENCE [LARGE SCALE GENOMIC DNA]</scope>
    <source>
        <strain evidence="21 22">A82846</strain>
    </source>
</reference>
<dbReference type="EMBL" id="QHKI01000013">
    <property type="protein sequence ID" value="RSM85247.1"/>
    <property type="molecule type" value="Genomic_DNA"/>
</dbReference>
<dbReference type="AlphaFoldDB" id="A0A428ZAZ1"/>
<evidence type="ECO:0000256" key="5">
    <source>
        <dbReference type="ARBA" id="ARBA00022448"/>
    </source>
</evidence>
<feature type="region of interest" description="Disordered" evidence="18">
    <location>
        <begin position="457"/>
        <end position="520"/>
    </location>
</feature>
<keyword evidence="13 19" id="KW-1133">Transmembrane helix</keyword>
<evidence type="ECO:0000256" key="3">
    <source>
        <dbReference type="ARBA" id="ARBA00012951"/>
    </source>
</evidence>
<keyword evidence="9 19" id="KW-0812">Transmembrane</keyword>
<comment type="cofactor">
    <cofactor evidence="1">
        <name>heme</name>
        <dbReference type="ChEBI" id="CHEBI:30413"/>
    </cofactor>
</comment>
<evidence type="ECO:0000256" key="1">
    <source>
        <dbReference type="ARBA" id="ARBA00001971"/>
    </source>
</evidence>
<organism evidence="21 22">
    <name type="scientific">Kibdelosporangium aridum</name>
    <dbReference type="NCBI Taxonomy" id="2030"/>
    <lineage>
        <taxon>Bacteria</taxon>
        <taxon>Bacillati</taxon>
        <taxon>Actinomycetota</taxon>
        <taxon>Actinomycetes</taxon>
        <taxon>Pseudonocardiales</taxon>
        <taxon>Pseudonocardiaceae</taxon>
        <taxon>Kibdelosporangium</taxon>
    </lineage>
</organism>
<accession>A0A428ZAZ1</accession>
<feature type="transmembrane region" description="Helical" evidence="19">
    <location>
        <begin position="166"/>
        <end position="185"/>
    </location>
</feature>
<keyword evidence="6" id="KW-1003">Cell membrane</keyword>
<evidence type="ECO:0000256" key="17">
    <source>
        <dbReference type="ARBA" id="ARBA00029568"/>
    </source>
</evidence>
<dbReference type="GO" id="GO:0005886">
    <property type="term" value="C:plasma membrane"/>
    <property type="evidence" value="ECO:0007669"/>
    <property type="project" value="UniProtKB-SubCell"/>
</dbReference>
<feature type="transmembrane region" description="Helical" evidence="19">
    <location>
        <begin position="134"/>
        <end position="154"/>
    </location>
</feature>
<keyword evidence="11" id="KW-1278">Translocase</keyword>
<evidence type="ECO:0000256" key="16">
    <source>
        <dbReference type="ARBA" id="ARBA00029351"/>
    </source>
</evidence>
<evidence type="ECO:0000256" key="4">
    <source>
        <dbReference type="ARBA" id="ARBA00016116"/>
    </source>
</evidence>
<dbReference type="GO" id="GO:0016491">
    <property type="term" value="F:oxidoreductase activity"/>
    <property type="evidence" value="ECO:0007669"/>
    <property type="project" value="InterPro"/>
</dbReference>
<evidence type="ECO:0000313" key="22">
    <source>
        <dbReference type="Proteomes" id="UP000287547"/>
    </source>
</evidence>
<evidence type="ECO:0000256" key="15">
    <source>
        <dbReference type="ARBA" id="ARBA00023136"/>
    </source>
</evidence>
<dbReference type="RefSeq" id="WP_051794771.1">
    <property type="nucleotide sequence ID" value="NZ_QHKI01000013.1"/>
</dbReference>
<evidence type="ECO:0000256" key="9">
    <source>
        <dbReference type="ARBA" id="ARBA00022692"/>
    </source>
</evidence>
<keyword evidence="8" id="KW-0679">Respiratory chain</keyword>
<dbReference type="FunFam" id="1.20.810.10:FF:000007">
    <property type="entry name" value="Ubiquinol-cytochrome C reductase B subunit"/>
    <property type="match status" value="1"/>
</dbReference>
<keyword evidence="5" id="KW-0813">Transport</keyword>
<dbReference type="PROSITE" id="PS51002">
    <property type="entry name" value="CYTB_NTER"/>
    <property type="match status" value="1"/>
</dbReference>
<evidence type="ECO:0000256" key="11">
    <source>
        <dbReference type="ARBA" id="ARBA00022967"/>
    </source>
</evidence>
<evidence type="ECO:0000256" key="13">
    <source>
        <dbReference type="ARBA" id="ARBA00022989"/>
    </source>
</evidence>
<feature type="transmembrane region" description="Helical" evidence="19">
    <location>
        <begin position="38"/>
        <end position="57"/>
    </location>
</feature>
<evidence type="ECO:0000259" key="20">
    <source>
        <dbReference type="PROSITE" id="PS51002"/>
    </source>
</evidence>
<feature type="transmembrane region" description="Helical" evidence="19">
    <location>
        <begin position="397"/>
        <end position="419"/>
    </location>
</feature>
<evidence type="ECO:0000256" key="8">
    <source>
        <dbReference type="ARBA" id="ARBA00022660"/>
    </source>
</evidence>
<evidence type="ECO:0000256" key="10">
    <source>
        <dbReference type="ARBA" id="ARBA00022723"/>
    </source>
</evidence>
<feature type="transmembrane region" description="Helical" evidence="19">
    <location>
        <begin position="322"/>
        <end position="343"/>
    </location>
</feature>
<keyword evidence="7" id="KW-0349">Heme</keyword>
<keyword evidence="14" id="KW-0408">Iron</keyword>
<evidence type="ECO:0000256" key="14">
    <source>
        <dbReference type="ARBA" id="ARBA00023004"/>
    </source>
</evidence>
<dbReference type="GO" id="GO:0008121">
    <property type="term" value="F:quinol-cytochrome-c reductase activity"/>
    <property type="evidence" value="ECO:0007669"/>
    <property type="project" value="UniProtKB-EC"/>
</dbReference>
<keyword evidence="10" id="KW-0479">Metal-binding</keyword>
<name>A0A428ZAZ1_KIBAR</name>
<evidence type="ECO:0000256" key="7">
    <source>
        <dbReference type="ARBA" id="ARBA00022617"/>
    </source>
</evidence>
<proteinExistence type="predicted"/>
<keyword evidence="12" id="KW-0249">Electron transport</keyword>
<dbReference type="Gene3D" id="1.20.810.10">
    <property type="entry name" value="Cytochrome Bc1 Complex, Chain C"/>
    <property type="match status" value="1"/>
</dbReference>
<dbReference type="GO" id="GO:0022904">
    <property type="term" value="P:respiratory electron transport chain"/>
    <property type="evidence" value="ECO:0007669"/>
    <property type="project" value="InterPro"/>
</dbReference>
<gene>
    <name evidence="21" type="ORF">DMH04_18330</name>
</gene>
<keyword evidence="15 19" id="KW-0472">Membrane</keyword>
<comment type="subcellular location">
    <subcellularLocation>
        <location evidence="2">Cell membrane</location>
        <topology evidence="2">Multi-pass membrane protein</topology>
    </subcellularLocation>
</comment>
<comment type="catalytic activity">
    <reaction evidence="16">
        <text>a quinol + 2 Fe(III)-[cytochrome c](out) = a quinone + 2 Fe(II)-[cytochrome c](out) + 2 H(+)(out)</text>
        <dbReference type="Rhea" id="RHEA:11484"/>
        <dbReference type="Rhea" id="RHEA-COMP:10350"/>
        <dbReference type="Rhea" id="RHEA-COMP:14399"/>
        <dbReference type="ChEBI" id="CHEBI:15378"/>
        <dbReference type="ChEBI" id="CHEBI:24646"/>
        <dbReference type="ChEBI" id="CHEBI:29033"/>
        <dbReference type="ChEBI" id="CHEBI:29034"/>
        <dbReference type="ChEBI" id="CHEBI:132124"/>
        <dbReference type="EC" id="7.1.1.8"/>
    </reaction>
</comment>
<evidence type="ECO:0000256" key="6">
    <source>
        <dbReference type="ARBA" id="ARBA00022475"/>
    </source>
</evidence>
<evidence type="ECO:0000256" key="2">
    <source>
        <dbReference type="ARBA" id="ARBA00004651"/>
    </source>
</evidence>
<evidence type="ECO:0000313" key="21">
    <source>
        <dbReference type="EMBL" id="RSM85247.1"/>
    </source>
</evidence>
<feature type="transmembrane region" description="Helical" evidence="19">
    <location>
        <begin position="363"/>
        <end position="385"/>
    </location>
</feature>
<dbReference type="OrthoDB" id="9804503at2"/>
<comment type="caution">
    <text evidence="21">The sequence shown here is derived from an EMBL/GenBank/DDBJ whole genome shotgun (WGS) entry which is preliminary data.</text>
</comment>
<feature type="domain" description="Cytochrome b/b6 N-terminal region profile" evidence="20">
    <location>
        <begin position="5"/>
        <end position="231"/>
    </location>
</feature>
<feature type="transmembrane region" description="Helical" evidence="19">
    <location>
        <begin position="205"/>
        <end position="224"/>
    </location>
</feature>
<dbReference type="PANTHER" id="PTHR19271:SF16">
    <property type="entry name" value="CYTOCHROME B"/>
    <property type="match status" value="1"/>
</dbReference>
<dbReference type="Proteomes" id="UP000287547">
    <property type="component" value="Unassembled WGS sequence"/>
</dbReference>
<dbReference type="SUPFAM" id="SSF81342">
    <property type="entry name" value="Transmembrane di-heme cytochromes"/>
    <property type="match status" value="1"/>
</dbReference>
<feature type="transmembrane region" description="Helical" evidence="19">
    <location>
        <begin position="245"/>
        <end position="271"/>
    </location>
</feature>
<evidence type="ECO:0000256" key="19">
    <source>
        <dbReference type="SAM" id="Phobius"/>
    </source>
</evidence>
<dbReference type="InterPro" id="IPR027387">
    <property type="entry name" value="Cytb/b6-like_sf"/>
</dbReference>
<dbReference type="InterPro" id="IPR005797">
    <property type="entry name" value="Cyt_b/b6_N"/>
</dbReference>
<dbReference type="PANTHER" id="PTHR19271">
    <property type="entry name" value="CYTOCHROME B"/>
    <property type="match status" value="1"/>
</dbReference>
<feature type="transmembrane region" description="Helical" evidence="19">
    <location>
        <begin position="103"/>
        <end position="122"/>
    </location>
</feature>
<feature type="compositionally biased region" description="Basic and acidic residues" evidence="18">
    <location>
        <begin position="501"/>
        <end position="520"/>
    </location>
</feature>
<dbReference type="EC" id="7.1.1.8" evidence="3"/>
<sequence>MTPRWFRVLDDRLHFASGLRRQLNKVFPTRWSFLLGEIALYCFVVLLLSGTYLALFFDPSMAEVRYQGAYTFAQGLEVSRAYASGLDISFEVRGGLFARQVHHWAALVFMAAIVVHMLRIFFTGAFRRPREGNWVIGISLFALGMAEGFAGYSLPDDLLSGTGLRIMSGIVLSIPVIGTWLHWAVFGGEYPDDEIIPRLYTAHVFLLPGLLVALVAVHLGLIWYQKHTQAPGPRRTERNVVGVRIVPIFAAKSAGLFIAVVGVLALMGGLLQINPIWNYGPYRPAAISAGSQPDWYIAWIDGAGRLWPPWEIALAGYRLPGVFWPMVFLPVVVLVVAAAYPWIERRFTGDTAHHNLIQRPRDVPVRSALGAMALTFFVVLLLSGFNDTLALELNISLNAAVWIGRLGLLFLPPLAYYAVYRLCLGLQRTDREVLHHGIETGIIRRRPDGGYLEIHQPIGPADDDGDQRALPYMGTPVPKRMNEFPSVSGQAVPGSLLSPDPRAETEALRRARAADHEETR</sequence>
<protein>
    <recommendedName>
        <fullName evidence="4">Cytochrome bc1 complex cytochrome b subunit</fullName>
        <ecNumber evidence="3">7.1.1.8</ecNumber>
    </recommendedName>
    <alternativeName>
        <fullName evidence="17">Cytochrome bc1 reductase complex subunit QcrB</fullName>
    </alternativeName>
</protein>
<dbReference type="InterPro" id="IPR016174">
    <property type="entry name" value="Di-haem_cyt_TM"/>
</dbReference>
<evidence type="ECO:0000256" key="12">
    <source>
        <dbReference type="ARBA" id="ARBA00022982"/>
    </source>
</evidence>